<dbReference type="RefSeq" id="WP_100535268.1">
    <property type="nucleotide sequence ID" value="NZ_CBDBYO010000018.1"/>
</dbReference>
<dbReference type="PANTHER" id="PTHR31544:SF2">
    <property type="entry name" value="AIG2-LIKE PROTEIN D"/>
    <property type="match status" value="1"/>
</dbReference>
<reference evidence="4 5" key="1">
    <citation type="submission" date="2017-11" db="EMBL/GenBank/DDBJ databases">
        <title>Revising the taxonomy of the Acinetobacter lwoffii group: the description of Acinetobacter pseudolwoffii sp. nov. and emended description of Acinetobacter lwoffii.</title>
        <authorList>
            <person name="Nemec A."/>
            <person name="Radolfova-Krizova L."/>
        </authorList>
    </citation>
    <scope>NUCLEOTIDE SEQUENCE [LARGE SCALE GENOMIC DNA]</scope>
    <source>
        <strain evidence="4 5">ANC 5044</strain>
    </source>
</reference>
<dbReference type="InterPro" id="IPR045038">
    <property type="entry name" value="AIG2-like"/>
</dbReference>
<dbReference type="Pfam" id="PF06094">
    <property type="entry name" value="GGACT"/>
    <property type="match status" value="1"/>
</dbReference>
<dbReference type="CDD" id="cd06661">
    <property type="entry name" value="GGCT_like"/>
    <property type="match status" value="1"/>
</dbReference>
<proteinExistence type="predicted"/>
<evidence type="ECO:0000313" key="4">
    <source>
        <dbReference type="EMBL" id="PJO74842.1"/>
    </source>
</evidence>
<dbReference type="GO" id="GO:0016740">
    <property type="term" value="F:transferase activity"/>
    <property type="evidence" value="ECO:0007669"/>
    <property type="project" value="UniProtKB-KW"/>
</dbReference>
<dbReference type="PANTHER" id="PTHR31544">
    <property type="entry name" value="AIG2-LIKE PROTEIN D"/>
    <property type="match status" value="1"/>
</dbReference>
<dbReference type="InterPro" id="IPR013024">
    <property type="entry name" value="GGCT-like"/>
</dbReference>
<evidence type="ECO:0000313" key="5">
    <source>
        <dbReference type="Proteomes" id="UP000243446"/>
    </source>
</evidence>
<dbReference type="InterPro" id="IPR009288">
    <property type="entry name" value="AIG2-like_dom"/>
</dbReference>
<sequence length="108" mass="12363">MHSLFVYGTLRPQQPNAHVMERIGGSWKAAYIRGHLQQRGWGAEFGSPAIQLSDSGETVQGYVFISEHLPQYWEELDAFEGDEYQRIPVKVYLENGEMIESLVYALKD</sequence>
<organism evidence="4 5">
    <name type="scientific">Acinetobacter pseudolwoffii</name>
    <dbReference type="NCBI Taxonomy" id="2053287"/>
    <lineage>
        <taxon>Bacteria</taxon>
        <taxon>Pseudomonadati</taxon>
        <taxon>Pseudomonadota</taxon>
        <taxon>Gammaproteobacteria</taxon>
        <taxon>Moraxellales</taxon>
        <taxon>Moraxellaceae</taxon>
        <taxon>Acinetobacter</taxon>
    </lineage>
</organism>
<gene>
    <name evidence="4" type="ORF">CWI32_10610</name>
</gene>
<comment type="caution">
    <text evidence="4">The sequence shown here is derived from an EMBL/GenBank/DDBJ whole genome shotgun (WGS) entry which is preliminary data.</text>
</comment>
<evidence type="ECO:0000256" key="1">
    <source>
        <dbReference type="ARBA" id="ARBA00022679"/>
    </source>
</evidence>
<accession>A0A2H9YQB8</accession>
<dbReference type="EMBL" id="PHRG01000005">
    <property type="protein sequence ID" value="PJO74842.1"/>
    <property type="molecule type" value="Genomic_DNA"/>
</dbReference>
<evidence type="ECO:0000259" key="3">
    <source>
        <dbReference type="Pfam" id="PF06094"/>
    </source>
</evidence>
<evidence type="ECO:0000256" key="2">
    <source>
        <dbReference type="ARBA" id="ARBA00030602"/>
    </source>
</evidence>
<dbReference type="GeneID" id="97176101"/>
<dbReference type="InterPro" id="IPR036568">
    <property type="entry name" value="GGCT-like_sf"/>
</dbReference>
<dbReference type="AlphaFoldDB" id="A0A2H9YQB8"/>
<feature type="domain" description="Gamma-glutamylcyclotransferase AIG2-like" evidence="3">
    <location>
        <begin position="4"/>
        <end position="106"/>
    </location>
</feature>
<keyword evidence="1" id="KW-0808">Transferase</keyword>
<name>A0A2H9YQB8_9GAMM</name>
<dbReference type="Gene3D" id="3.10.490.10">
    <property type="entry name" value="Gamma-glutamyl cyclotransferase-like"/>
    <property type="match status" value="1"/>
</dbReference>
<dbReference type="SUPFAM" id="SSF110857">
    <property type="entry name" value="Gamma-glutamyl cyclotransferase-like"/>
    <property type="match status" value="1"/>
</dbReference>
<dbReference type="Proteomes" id="UP000243446">
    <property type="component" value="Unassembled WGS sequence"/>
</dbReference>
<protein>
    <recommendedName>
        <fullName evidence="2">Putative gamma-glutamylcyclotransferase</fullName>
    </recommendedName>
</protein>